<organism evidence="1">
    <name type="scientific">Mesocestoides corti</name>
    <name type="common">Flatworm</name>
    <dbReference type="NCBI Taxonomy" id="53468"/>
    <lineage>
        <taxon>Eukaryota</taxon>
        <taxon>Metazoa</taxon>
        <taxon>Spiralia</taxon>
        <taxon>Lophotrochozoa</taxon>
        <taxon>Platyhelminthes</taxon>
        <taxon>Cestoda</taxon>
        <taxon>Eucestoda</taxon>
        <taxon>Cyclophyllidea</taxon>
        <taxon>Mesocestoididae</taxon>
        <taxon>Mesocestoides</taxon>
    </lineage>
</organism>
<reference evidence="1" key="1">
    <citation type="submission" date="2019-11" db="UniProtKB">
        <authorList>
            <consortium name="WormBaseParasite"/>
        </authorList>
    </citation>
    <scope>IDENTIFICATION</scope>
</reference>
<proteinExistence type="predicted"/>
<accession>A0A5K3FUF3</accession>
<evidence type="ECO:0000313" key="1">
    <source>
        <dbReference type="WBParaSite" id="MCU_011623-RA"/>
    </source>
</evidence>
<protein>
    <submittedName>
        <fullName evidence="1">Secreted protein</fullName>
    </submittedName>
</protein>
<dbReference type="AlphaFoldDB" id="A0A5K3FUF3"/>
<name>A0A5K3FUF3_MESCO</name>
<sequence length="69" mass="7633">MVSLAPACISRAINSHIGHSTLFVEHNSSPNMTAKIENNGMKKVIYFVVMVWCVVADTPTEKERTNIAE</sequence>
<dbReference type="WBParaSite" id="MCU_011623-RA">
    <property type="protein sequence ID" value="MCU_011623-RA"/>
    <property type="gene ID" value="MCU_011623"/>
</dbReference>